<evidence type="ECO:0000313" key="5">
    <source>
        <dbReference type="EMBL" id="CAB4737689.1"/>
    </source>
</evidence>
<dbReference type="InterPro" id="IPR051534">
    <property type="entry name" value="CBASS_pafABC_assoc_protein"/>
</dbReference>
<sequence>MSKPVQTPLGRTARLLDLVPFLASHQGIELKALSENFDVTDAQMIADLTTLWMCGLPGYTPLELMDLSFESGFVTIHNAETLSSPRALSDEEIIALLLGLDVVVASLPSDRDDLKLLAIDLINRLSHRSSIPSKMSAVPATPGSMRAIIESSLIKKGAVEILYHSSYSDEISRRVVIPIELRQENGFEYLWGVCQSAHALRSFRLDRIQEAAAKSTVIESIPMSAHVQSQGISYTIHAHSRPRHVIERFAINKEEFTANLRVVSFSTEWIRRSVLASAGSVEVVEPASIRNEILLSAQSLLSRYQGR</sequence>
<dbReference type="InterPro" id="IPR028349">
    <property type="entry name" value="PafC-like"/>
</dbReference>
<dbReference type="EMBL" id="CAEZZB010000003">
    <property type="protein sequence ID" value="CAB4737689.1"/>
    <property type="molecule type" value="Genomic_DNA"/>
</dbReference>
<dbReference type="PROSITE" id="PS52050">
    <property type="entry name" value="WYL"/>
    <property type="match status" value="1"/>
</dbReference>
<dbReference type="Pfam" id="PF13280">
    <property type="entry name" value="WYL"/>
    <property type="match status" value="1"/>
</dbReference>
<accession>A0A6J6SU46</accession>
<dbReference type="InterPro" id="IPR043839">
    <property type="entry name" value="PafC_HTH"/>
</dbReference>
<dbReference type="PANTHER" id="PTHR34580:SF1">
    <property type="entry name" value="PROTEIN PAFC"/>
    <property type="match status" value="1"/>
</dbReference>
<protein>
    <submittedName>
        <fullName evidence="5">Unannotated protein</fullName>
    </submittedName>
</protein>
<dbReference type="AlphaFoldDB" id="A0A6J6SU46"/>
<dbReference type="InterPro" id="IPR026881">
    <property type="entry name" value="WYL_dom"/>
</dbReference>
<feature type="domain" description="PafC HTH" evidence="2">
    <location>
        <begin position="12"/>
        <end position="112"/>
    </location>
</feature>
<proteinExistence type="predicted"/>
<organism evidence="5">
    <name type="scientific">freshwater metagenome</name>
    <dbReference type="NCBI Taxonomy" id="449393"/>
    <lineage>
        <taxon>unclassified sequences</taxon>
        <taxon>metagenomes</taxon>
        <taxon>ecological metagenomes</taxon>
    </lineage>
</organism>
<dbReference type="PANTHER" id="PTHR34580">
    <property type="match status" value="1"/>
</dbReference>
<evidence type="ECO:0000259" key="1">
    <source>
        <dbReference type="Pfam" id="PF13280"/>
    </source>
</evidence>
<name>A0A6J6SU46_9ZZZZ</name>
<evidence type="ECO:0000313" key="4">
    <source>
        <dbReference type="EMBL" id="CAB4657687.1"/>
    </source>
</evidence>
<feature type="domain" description="WYL" evidence="1">
    <location>
        <begin position="149"/>
        <end position="211"/>
    </location>
</feature>
<evidence type="ECO:0000313" key="3">
    <source>
        <dbReference type="EMBL" id="CAB4582903.1"/>
    </source>
</evidence>
<evidence type="ECO:0000259" key="2">
    <source>
        <dbReference type="Pfam" id="PF19187"/>
    </source>
</evidence>
<dbReference type="PIRSF" id="PIRSF016838">
    <property type="entry name" value="PafC"/>
    <property type="match status" value="1"/>
</dbReference>
<dbReference type="EMBL" id="CAEZUG010000001">
    <property type="protein sequence ID" value="CAB4582903.1"/>
    <property type="molecule type" value="Genomic_DNA"/>
</dbReference>
<dbReference type="EMBL" id="CAEZWQ010000020">
    <property type="protein sequence ID" value="CAB4657687.1"/>
    <property type="molecule type" value="Genomic_DNA"/>
</dbReference>
<dbReference type="Pfam" id="PF19187">
    <property type="entry name" value="HTH_PafC"/>
    <property type="match status" value="1"/>
</dbReference>
<reference evidence="5" key="1">
    <citation type="submission" date="2020-05" db="EMBL/GenBank/DDBJ databases">
        <authorList>
            <person name="Chiriac C."/>
            <person name="Salcher M."/>
            <person name="Ghai R."/>
            <person name="Kavagutti S V."/>
        </authorList>
    </citation>
    <scope>NUCLEOTIDE SEQUENCE</scope>
</reference>
<gene>
    <name evidence="3" type="ORF">UFOPK1795_00019</name>
    <name evidence="4" type="ORF">UFOPK2275_00322</name>
    <name evidence="5" type="ORF">UFOPK2816_00074</name>
</gene>